<dbReference type="GO" id="GO:0016757">
    <property type="term" value="F:glycosyltransferase activity"/>
    <property type="evidence" value="ECO:0007669"/>
    <property type="project" value="UniProtKB-KW"/>
</dbReference>
<name>A0AAW1J554_SAPOF</name>
<proteinExistence type="inferred from homology"/>
<keyword evidence="7" id="KW-0812">Transmembrane</keyword>
<dbReference type="Pfam" id="PF03016">
    <property type="entry name" value="Exostosin_GT47"/>
    <property type="match status" value="1"/>
</dbReference>
<keyword evidence="10" id="KW-1185">Reference proteome</keyword>
<keyword evidence="4" id="KW-0735">Signal-anchor</keyword>
<feature type="coiled-coil region" evidence="6">
    <location>
        <begin position="90"/>
        <end position="117"/>
    </location>
</feature>
<evidence type="ECO:0000256" key="5">
    <source>
        <dbReference type="ARBA" id="ARBA00023034"/>
    </source>
</evidence>
<keyword evidence="6" id="KW-0175">Coiled coil</keyword>
<evidence type="ECO:0000313" key="10">
    <source>
        <dbReference type="Proteomes" id="UP001443914"/>
    </source>
</evidence>
<evidence type="ECO:0000256" key="6">
    <source>
        <dbReference type="SAM" id="Coils"/>
    </source>
</evidence>
<dbReference type="InterPro" id="IPR040911">
    <property type="entry name" value="Exostosin_GT47"/>
</dbReference>
<comment type="caution">
    <text evidence="9">The sequence shown here is derived from an EMBL/GenBank/DDBJ whole genome shotgun (WGS) entry which is preliminary data.</text>
</comment>
<evidence type="ECO:0000259" key="8">
    <source>
        <dbReference type="Pfam" id="PF03016"/>
    </source>
</evidence>
<evidence type="ECO:0000256" key="2">
    <source>
        <dbReference type="ARBA" id="ARBA00010271"/>
    </source>
</evidence>
<dbReference type="AlphaFoldDB" id="A0AAW1J554"/>
<sequence>MANSNTTSLLLLSTFLILIFIYFNFDFHQNQFIDTNLLPNPFQPSSNNNINNNTNINNSSLIINYNQVHHANIDNISFYGIIKVSKPEKKKNIKSDLEKIEDEMARARASIRKATRNKNYTSEKEETFVPRGHIYRNPYAFHQSHIEMEKRLKIWVYKEGEAPLVHQGPVKGIYGIEGTFIEEIENGLNKFIAKSPNEAHLYFLPISVVQVVVLLYRPFISFNRGPLHRVLMDYANVVAHKYPFWNRSSGADHFMVSCHDWAPEISDINPKFFENLIRGLCNANTSEGFQPNRDVSIPEVNIPASHLEQPSFTSRLSKRKIFAFFAGGVHGLVRRKLFTHWKDKDPEIQVNEYLSKDQNYYKLLGQSKFCLCPSGYEVASPRIVEAIFAECVPVLIKDNYSLPFNDVLDWAQFSVYIPVAKIPEIKAILKGISSKRYLRLVDGVRSVKRHFSVNKPAQPFDLIHMVLHSVWLRRLNVRLPY</sequence>
<comment type="subcellular location">
    <subcellularLocation>
        <location evidence="1">Golgi apparatus membrane</location>
        <topology evidence="1">Single-pass type II membrane protein</topology>
    </subcellularLocation>
</comment>
<dbReference type="GO" id="GO:0000139">
    <property type="term" value="C:Golgi membrane"/>
    <property type="evidence" value="ECO:0007669"/>
    <property type="project" value="UniProtKB-SubCell"/>
</dbReference>
<dbReference type="PANTHER" id="PTHR11062:SF124">
    <property type="entry name" value="XYLOGALACTURONAN BETA-1,3-XYLOSYLTRANSFERASE"/>
    <property type="match status" value="1"/>
</dbReference>
<evidence type="ECO:0000256" key="3">
    <source>
        <dbReference type="ARBA" id="ARBA00022676"/>
    </source>
</evidence>
<dbReference type="Proteomes" id="UP001443914">
    <property type="component" value="Unassembled WGS sequence"/>
</dbReference>
<comment type="similarity">
    <text evidence="2">Belongs to the glycosyltransferase 47 family.</text>
</comment>
<keyword evidence="7" id="KW-1133">Transmembrane helix</keyword>
<evidence type="ECO:0000256" key="7">
    <source>
        <dbReference type="SAM" id="Phobius"/>
    </source>
</evidence>
<evidence type="ECO:0000313" key="9">
    <source>
        <dbReference type="EMBL" id="KAK9697971.1"/>
    </source>
</evidence>
<gene>
    <name evidence="9" type="ORF">RND81_08G073900</name>
</gene>
<keyword evidence="3" id="KW-0328">Glycosyltransferase</keyword>
<evidence type="ECO:0000256" key="1">
    <source>
        <dbReference type="ARBA" id="ARBA00004323"/>
    </source>
</evidence>
<feature type="domain" description="Exostosin GT47" evidence="8">
    <location>
        <begin position="148"/>
        <end position="430"/>
    </location>
</feature>
<accession>A0AAW1J554</accession>
<keyword evidence="5" id="KW-0333">Golgi apparatus</keyword>
<dbReference type="PANTHER" id="PTHR11062">
    <property type="entry name" value="EXOSTOSIN HEPARAN SULFATE GLYCOSYLTRANSFERASE -RELATED"/>
    <property type="match status" value="1"/>
</dbReference>
<organism evidence="9 10">
    <name type="scientific">Saponaria officinalis</name>
    <name type="common">Common soapwort</name>
    <name type="synonym">Lychnis saponaria</name>
    <dbReference type="NCBI Taxonomy" id="3572"/>
    <lineage>
        <taxon>Eukaryota</taxon>
        <taxon>Viridiplantae</taxon>
        <taxon>Streptophyta</taxon>
        <taxon>Embryophyta</taxon>
        <taxon>Tracheophyta</taxon>
        <taxon>Spermatophyta</taxon>
        <taxon>Magnoliopsida</taxon>
        <taxon>eudicotyledons</taxon>
        <taxon>Gunneridae</taxon>
        <taxon>Pentapetalae</taxon>
        <taxon>Caryophyllales</taxon>
        <taxon>Caryophyllaceae</taxon>
        <taxon>Caryophylleae</taxon>
        <taxon>Saponaria</taxon>
    </lineage>
</organism>
<feature type="transmembrane region" description="Helical" evidence="7">
    <location>
        <begin position="6"/>
        <end position="25"/>
    </location>
</feature>
<evidence type="ECO:0000256" key="4">
    <source>
        <dbReference type="ARBA" id="ARBA00022968"/>
    </source>
</evidence>
<keyword evidence="7" id="KW-0472">Membrane</keyword>
<dbReference type="EMBL" id="JBDFQZ010000008">
    <property type="protein sequence ID" value="KAK9697971.1"/>
    <property type="molecule type" value="Genomic_DNA"/>
</dbReference>
<reference evidence="9" key="1">
    <citation type="submission" date="2024-03" db="EMBL/GenBank/DDBJ databases">
        <title>WGS assembly of Saponaria officinalis var. Norfolk2.</title>
        <authorList>
            <person name="Jenkins J."/>
            <person name="Shu S."/>
            <person name="Grimwood J."/>
            <person name="Barry K."/>
            <person name="Goodstein D."/>
            <person name="Schmutz J."/>
            <person name="Leebens-Mack J."/>
            <person name="Osbourn A."/>
        </authorList>
    </citation>
    <scope>NUCLEOTIDE SEQUENCE [LARGE SCALE GENOMIC DNA]</scope>
    <source>
        <strain evidence="9">JIC</strain>
    </source>
</reference>
<protein>
    <recommendedName>
        <fullName evidence="8">Exostosin GT47 domain-containing protein</fullName>
    </recommendedName>
</protein>
<dbReference type="InterPro" id="IPR004263">
    <property type="entry name" value="Exostosin"/>
</dbReference>
<keyword evidence="3" id="KW-0808">Transferase</keyword>